<reference evidence="3" key="4">
    <citation type="submission" date="2025-09" db="UniProtKB">
        <authorList>
            <consortium name="Ensembl"/>
        </authorList>
    </citation>
    <scope>IDENTIFICATION</scope>
</reference>
<dbReference type="InterPro" id="IPR055251">
    <property type="entry name" value="SOS1_NGEF_PH"/>
</dbReference>
<sequence length="344" mass="39231">QVFMEPLQELQCEGYLLSVDLRSIFANLEELCKVSMNFCHTLLNVVEASRSEKFSSANAIVQAFEKFGSVMCPPYQRYCTSYGNSITYREEVKSNEDYAAFIKWCERNPKCQRLKLTDFLVAPIQRLVKYPLLLQKIAQYTAEPNQSSSIENTLHEVQESLQALEGKVSWLSHFQLMQDLQNSISWPAVYDLDTKTALPESLRHALAQQPCRNLIGSPRRQLVLDGTLTVVESNRTTDIYALLFDDMLLFTKPKKGKRKSSEVPSSLKRHSVLKDGTLLSVFRQPVALDRFMVYDVEADQASSLGIKNAFVLVQENRFQQMTSVTMLQASSEESKRNWLTQLAS</sequence>
<dbReference type="SMART" id="SM00325">
    <property type="entry name" value="RhoGEF"/>
    <property type="match status" value="1"/>
</dbReference>
<evidence type="ECO:0008006" key="5">
    <source>
        <dbReference type="Google" id="ProtNLM"/>
    </source>
</evidence>
<dbReference type="Pfam" id="PF22697">
    <property type="entry name" value="SOS1_NGEF_PH"/>
    <property type="match status" value="1"/>
</dbReference>
<proteinExistence type="predicted"/>
<dbReference type="Ensembl" id="ENSCINT00000010047.3">
    <property type="protein sequence ID" value="ENSCINP00000010047.3"/>
    <property type="gene ID" value="ENSCING00000004864.3"/>
</dbReference>
<dbReference type="InterPro" id="IPR000219">
    <property type="entry name" value="DH_dom"/>
</dbReference>
<feature type="domain" description="DH" evidence="2">
    <location>
        <begin position="1"/>
        <end position="167"/>
    </location>
</feature>
<evidence type="ECO:0000313" key="3">
    <source>
        <dbReference type="Ensembl" id="ENSCINP00000010047.3"/>
    </source>
</evidence>
<reference evidence="4" key="1">
    <citation type="journal article" date="2002" name="Science">
        <title>The draft genome of Ciona intestinalis: insights into chordate and vertebrate origins.</title>
        <authorList>
            <person name="Dehal P."/>
            <person name="Satou Y."/>
            <person name="Campbell R.K."/>
            <person name="Chapman J."/>
            <person name="Degnan B."/>
            <person name="De Tomaso A."/>
            <person name="Davidson B."/>
            <person name="Di Gregorio A."/>
            <person name="Gelpke M."/>
            <person name="Goodstein D.M."/>
            <person name="Harafuji N."/>
            <person name="Hastings K.E."/>
            <person name="Ho I."/>
            <person name="Hotta K."/>
            <person name="Huang W."/>
            <person name="Kawashima T."/>
            <person name="Lemaire P."/>
            <person name="Martinez D."/>
            <person name="Meinertzhagen I.A."/>
            <person name="Necula S."/>
            <person name="Nonaka M."/>
            <person name="Putnam N."/>
            <person name="Rash S."/>
            <person name="Saiga H."/>
            <person name="Satake M."/>
            <person name="Terry A."/>
            <person name="Yamada L."/>
            <person name="Wang H.G."/>
            <person name="Awazu S."/>
            <person name="Azumi K."/>
            <person name="Boore J."/>
            <person name="Branno M."/>
            <person name="Chin-Bow S."/>
            <person name="DeSantis R."/>
            <person name="Doyle S."/>
            <person name="Francino P."/>
            <person name="Keys D.N."/>
            <person name="Haga S."/>
            <person name="Hayashi H."/>
            <person name="Hino K."/>
            <person name="Imai K.S."/>
            <person name="Inaba K."/>
            <person name="Kano S."/>
            <person name="Kobayashi K."/>
            <person name="Kobayashi M."/>
            <person name="Lee B.I."/>
            <person name="Makabe K.W."/>
            <person name="Manohar C."/>
            <person name="Matassi G."/>
            <person name="Medina M."/>
            <person name="Mochizuki Y."/>
            <person name="Mount S."/>
            <person name="Morishita T."/>
            <person name="Miura S."/>
            <person name="Nakayama A."/>
            <person name="Nishizaka S."/>
            <person name="Nomoto H."/>
            <person name="Ohta F."/>
            <person name="Oishi K."/>
            <person name="Rigoutsos I."/>
            <person name="Sano M."/>
            <person name="Sasaki A."/>
            <person name="Sasakura Y."/>
            <person name="Shoguchi E."/>
            <person name="Shin-i T."/>
            <person name="Spagnuolo A."/>
            <person name="Stainier D."/>
            <person name="Suzuki M.M."/>
            <person name="Tassy O."/>
            <person name="Takatori N."/>
            <person name="Tokuoka M."/>
            <person name="Yagi K."/>
            <person name="Yoshizaki F."/>
            <person name="Wada S."/>
            <person name="Zhang C."/>
            <person name="Hyatt P.D."/>
            <person name="Larimer F."/>
            <person name="Detter C."/>
            <person name="Doggett N."/>
            <person name="Glavina T."/>
            <person name="Hawkins T."/>
            <person name="Richardson P."/>
            <person name="Lucas S."/>
            <person name="Kohara Y."/>
            <person name="Levine M."/>
            <person name="Satoh N."/>
            <person name="Rokhsar D.S."/>
        </authorList>
    </citation>
    <scope>NUCLEOTIDE SEQUENCE [LARGE SCALE GENOMIC DNA]</scope>
</reference>
<evidence type="ECO:0000259" key="2">
    <source>
        <dbReference type="PROSITE" id="PS50010"/>
    </source>
</evidence>
<dbReference type="InterPro" id="IPR040181">
    <property type="entry name" value="PKHG5/7"/>
</dbReference>
<dbReference type="OMA" id="GNLCQTH"/>
<accession>F6TBV6</accession>
<dbReference type="GeneTree" id="ENSGT00510000046843"/>
<dbReference type="PROSITE" id="PS50010">
    <property type="entry name" value="DH_2"/>
    <property type="match status" value="1"/>
</dbReference>
<dbReference type="Pfam" id="PF00621">
    <property type="entry name" value="RhoGEF"/>
    <property type="match status" value="1"/>
</dbReference>
<dbReference type="SUPFAM" id="SSF50729">
    <property type="entry name" value="PH domain-like"/>
    <property type="match status" value="1"/>
</dbReference>
<feature type="domain" description="PH" evidence="1">
    <location>
        <begin position="221"/>
        <end position="344"/>
    </location>
</feature>
<dbReference type="Gene3D" id="2.30.29.30">
    <property type="entry name" value="Pleckstrin-homology domain (PH domain)/Phosphotyrosine-binding domain (PTB)"/>
    <property type="match status" value="1"/>
</dbReference>
<name>F6TBV6_CIOIN</name>
<dbReference type="InParanoid" id="F6TBV6"/>
<dbReference type="InterPro" id="IPR001849">
    <property type="entry name" value="PH_domain"/>
</dbReference>
<dbReference type="Gene3D" id="1.20.900.10">
    <property type="entry name" value="Dbl homology (DH) domain"/>
    <property type="match status" value="1"/>
</dbReference>
<dbReference type="InterPro" id="IPR035899">
    <property type="entry name" value="DBL_dom_sf"/>
</dbReference>
<dbReference type="STRING" id="7719.ENSCINP00000010047"/>
<evidence type="ECO:0000313" key="4">
    <source>
        <dbReference type="Proteomes" id="UP000008144"/>
    </source>
</evidence>
<dbReference type="GO" id="GO:0005085">
    <property type="term" value="F:guanyl-nucleotide exchange factor activity"/>
    <property type="evidence" value="ECO:0007669"/>
    <property type="project" value="InterPro"/>
</dbReference>
<dbReference type="InterPro" id="IPR011993">
    <property type="entry name" value="PH-like_dom_sf"/>
</dbReference>
<dbReference type="SUPFAM" id="SSF48065">
    <property type="entry name" value="DBL homology domain (DH-domain)"/>
    <property type="match status" value="1"/>
</dbReference>
<protein>
    <recommendedName>
        <fullName evidence="5">DH domain-containing protein</fullName>
    </recommendedName>
</protein>
<dbReference type="EMBL" id="EAAA01002577">
    <property type="status" value="NOT_ANNOTATED_CDS"/>
    <property type="molecule type" value="Genomic_DNA"/>
</dbReference>
<dbReference type="PROSITE" id="PS50003">
    <property type="entry name" value="PH_DOMAIN"/>
    <property type="match status" value="1"/>
</dbReference>
<dbReference type="AlphaFoldDB" id="F6TBV6"/>
<reference evidence="3" key="3">
    <citation type="submission" date="2025-08" db="UniProtKB">
        <authorList>
            <consortium name="Ensembl"/>
        </authorList>
    </citation>
    <scope>IDENTIFICATION</scope>
</reference>
<organism evidence="3 4">
    <name type="scientific">Ciona intestinalis</name>
    <name type="common">Transparent sea squirt</name>
    <name type="synonym">Ascidia intestinalis</name>
    <dbReference type="NCBI Taxonomy" id="7719"/>
    <lineage>
        <taxon>Eukaryota</taxon>
        <taxon>Metazoa</taxon>
        <taxon>Chordata</taxon>
        <taxon>Tunicata</taxon>
        <taxon>Ascidiacea</taxon>
        <taxon>Phlebobranchia</taxon>
        <taxon>Cionidae</taxon>
        <taxon>Ciona</taxon>
    </lineage>
</organism>
<dbReference type="HOGENOM" id="CLU_030833_0_0_1"/>
<dbReference type="Proteomes" id="UP000008144">
    <property type="component" value="Chromosome 8"/>
</dbReference>
<keyword evidence="4" id="KW-1185">Reference proteome</keyword>
<evidence type="ECO:0000259" key="1">
    <source>
        <dbReference type="PROSITE" id="PS50003"/>
    </source>
</evidence>
<reference evidence="3" key="2">
    <citation type="journal article" date="2008" name="Genome Biol.">
        <title>Improved genome assembly and evidence-based global gene model set for the chordate Ciona intestinalis: new insight into intron and operon populations.</title>
        <authorList>
            <person name="Satou Y."/>
            <person name="Mineta K."/>
            <person name="Ogasawara M."/>
            <person name="Sasakura Y."/>
            <person name="Shoguchi E."/>
            <person name="Ueno K."/>
            <person name="Yamada L."/>
            <person name="Matsumoto J."/>
            <person name="Wasserscheid J."/>
            <person name="Dewar K."/>
            <person name="Wiley G.B."/>
            <person name="Macmil S.L."/>
            <person name="Roe B.A."/>
            <person name="Zeller R.W."/>
            <person name="Hastings K.E."/>
            <person name="Lemaire P."/>
            <person name="Lindquist E."/>
            <person name="Endo T."/>
            <person name="Hotta K."/>
            <person name="Inaba K."/>
        </authorList>
    </citation>
    <scope>NUCLEOTIDE SEQUENCE [LARGE SCALE GENOMIC DNA]</scope>
    <source>
        <strain evidence="3">wild type</strain>
    </source>
</reference>
<dbReference type="PANTHER" id="PTHR13217">
    <property type="entry name" value="PLECKSTRIN HOMOLOGY DOMAIN-CONTAINING FAMILY G MEMBER 7"/>
    <property type="match status" value="1"/>
</dbReference>
<dbReference type="PANTHER" id="PTHR13217:SF6">
    <property type="entry name" value="PLECKSTRIN HOMOLOGY DOMAIN-CONTAINING FAMILY G MEMBER 7"/>
    <property type="match status" value="1"/>
</dbReference>